<evidence type="ECO:0000256" key="3">
    <source>
        <dbReference type="ARBA" id="ARBA00022763"/>
    </source>
</evidence>
<evidence type="ECO:0000313" key="10">
    <source>
        <dbReference type="Proteomes" id="UP000694255"/>
    </source>
</evidence>
<dbReference type="FunFam" id="3.40.50.10130:FF:000001">
    <property type="entry name" value="DNA excision repair protein ERCC-1"/>
    <property type="match status" value="1"/>
</dbReference>
<feature type="domain" description="ERCC1-like central" evidence="8">
    <location>
        <begin position="130"/>
        <end position="256"/>
    </location>
</feature>
<protein>
    <submittedName>
        <fullName evidence="9">RAD10</fullName>
    </submittedName>
</protein>
<dbReference type="GO" id="GO:0003684">
    <property type="term" value="F:damaged DNA binding"/>
    <property type="evidence" value="ECO:0007669"/>
    <property type="project" value="InterPro"/>
</dbReference>
<dbReference type="OrthoDB" id="10262814at2759"/>
<proteinExistence type="inferred from homology"/>
<comment type="caution">
    <text evidence="9">The sequence shown here is derived from an EMBL/GenBank/DDBJ whole genome shotgun (WGS) entry which is preliminary data.</text>
</comment>
<feature type="compositionally biased region" description="Polar residues" evidence="7">
    <location>
        <begin position="71"/>
        <end position="89"/>
    </location>
</feature>
<dbReference type="GO" id="GO:0000110">
    <property type="term" value="C:nucleotide-excision repair factor 1 complex"/>
    <property type="evidence" value="ECO:0007669"/>
    <property type="project" value="TreeGrafter"/>
</dbReference>
<evidence type="ECO:0000256" key="4">
    <source>
        <dbReference type="ARBA" id="ARBA00023125"/>
    </source>
</evidence>
<evidence type="ECO:0000259" key="8">
    <source>
        <dbReference type="Pfam" id="PF03834"/>
    </source>
</evidence>
<dbReference type="GO" id="GO:0006302">
    <property type="term" value="P:double-strand break repair"/>
    <property type="evidence" value="ECO:0007669"/>
    <property type="project" value="UniProtKB-ARBA"/>
</dbReference>
<dbReference type="PANTHER" id="PTHR12749:SF0">
    <property type="entry name" value="DNA EXCISION REPAIR PROTEIN ERCC-1"/>
    <property type="match status" value="1"/>
</dbReference>
<dbReference type="NCBIfam" id="TIGR00597">
    <property type="entry name" value="rad10"/>
    <property type="match status" value="1"/>
</dbReference>
<evidence type="ECO:0000256" key="5">
    <source>
        <dbReference type="ARBA" id="ARBA00023204"/>
    </source>
</evidence>
<dbReference type="Proteomes" id="UP000694255">
    <property type="component" value="Unassembled WGS sequence"/>
</dbReference>
<dbReference type="GeneID" id="73472223"/>
<evidence type="ECO:0000256" key="2">
    <source>
        <dbReference type="ARBA" id="ARBA00008283"/>
    </source>
</evidence>
<feature type="region of interest" description="Disordered" evidence="7">
    <location>
        <begin position="1"/>
        <end position="137"/>
    </location>
</feature>
<dbReference type="GO" id="GO:0003697">
    <property type="term" value="F:single-stranded DNA binding"/>
    <property type="evidence" value="ECO:0007669"/>
    <property type="project" value="TreeGrafter"/>
</dbReference>
<comment type="similarity">
    <text evidence="2">Belongs to the ERCC1/RAD10/SWI10 family.</text>
</comment>
<sequence>MSESKNKEESNDIDASSFASILAGVKRMREEYGGDDQTTETQPPSSSIDQPPPATIETRPPHPPQPVFPLVQSQPAKSAISSTRTTLMESTAEPIRPSQSPTPPAARVTTEPVRSSTGPTQSRSLAPSEVLVNKSQTGNPLLKDSMMKFTPHKFDSEILSDYYISPTFQILFLSLKYYKLRPEYIWTRLKKLNKGTSVSISSGNRADNALRILLVVVDIDSHQEVIRKLSDFCIKHDLSMVLAWSFEEAGNYIAMAKQLDNAPAKSRQNIKGVRGVNFTSSVVEAFTGIRSVNKTDVSNMMANCKSVKNMVLESCRDDSENGLGNIPGFGPSKLKNLRSVFSEPFIYNKQYEDLEDVAE</sequence>
<reference evidence="9 10" key="1">
    <citation type="journal article" date="2021" name="DNA Res.">
        <title>Genome analysis of Candida subhashii reveals its hybrid nature and dual mitochondrial genome conformations.</title>
        <authorList>
            <person name="Mixao V."/>
            <person name="Hegedusova E."/>
            <person name="Saus E."/>
            <person name="Pryszcz L.P."/>
            <person name="Cillingova A."/>
            <person name="Nosek J."/>
            <person name="Gabaldon T."/>
        </authorList>
    </citation>
    <scope>NUCLEOTIDE SEQUENCE [LARGE SCALE GENOMIC DNA]</scope>
    <source>
        <strain evidence="9 10">CBS 10753</strain>
    </source>
</reference>
<gene>
    <name evidence="9" type="ORF">J8A68_005423</name>
</gene>
<evidence type="ECO:0000256" key="1">
    <source>
        <dbReference type="ARBA" id="ARBA00004123"/>
    </source>
</evidence>
<feature type="compositionally biased region" description="Polar residues" evidence="7">
    <location>
        <begin position="112"/>
        <end position="125"/>
    </location>
</feature>
<feature type="compositionally biased region" description="Basic and acidic residues" evidence="7">
    <location>
        <begin position="1"/>
        <end position="10"/>
    </location>
</feature>
<dbReference type="EMBL" id="JAGSYN010000270">
    <property type="protein sequence ID" value="KAG7661051.1"/>
    <property type="molecule type" value="Genomic_DNA"/>
</dbReference>
<dbReference type="RefSeq" id="XP_049261284.1">
    <property type="nucleotide sequence ID" value="XM_049409488.1"/>
</dbReference>
<keyword evidence="6" id="KW-0539">Nucleus</keyword>
<dbReference type="InterPro" id="IPR004579">
    <property type="entry name" value="ERCC1/RAD10/SWI10"/>
</dbReference>
<keyword evidence="4" id="KW-0238">DNA-binding</keyword>
<dbReference type="Pfam" id="PF03834">
    <property type="entry name" value="Rad10"/>
    <property type="match status" value="1"/>
</dbReference>
<dbReference type="PANTHER" id="PTHR12749">
    <property type="entry name" value="EXCISION REPAIR CROSS-COMPLEMENTING 1 ERCC1"/>
    <property type="match status" value="1"/>
</dbReference>
<evidence type="ECO:0000256" key="7">
    <source>
        <dbReference type="SAM" id="MobiDB-lite"/>
    </source>
</evidence>
<dbReference type="GO" id="GO:0070914">
    <property type="term" value="P:UV-damage excision repair"/>
    <property type="evidence" value="ECO:0007669"/>
    <property type="project" value="TreeGrafter"/>
</dbReference>
<accession>A0A8J5UJC7</accession>
<dbReference type="GO" id="GO:0070522">
    <property type="term" value="C:ERCC4-ERCC1 complex"/>
    <property type="evidence" value="ECO:0007669"/>
    <property type="project" value="TreeGrafter"/>
</dbReference>
<evidence type="ECO:0000313" key="9">
    <source>
        <dbReference type="EMBL" id="KAG7661051.1"/>
    </source>
</evidence>
<dbReference type="AlphaFoldDB" id="A0A8J5UJC7"/>
<organism evidence="9 10">
    <name type="scientific">[Candida] subhashii</name>
    <dbReference type="NCBI Taxonomy" id="561895"/>
    <lineage>
        <taxon>Eukaryota</taxon>
        <taxon>Fungi</taxon>
        <taxon>Dikarya</taxon>
        <taxon>Ascomycota</taxon>
        <taxon>Saccharomycotina</taxon>
        <taxon>Pichiomycetes</taxon>
        <taxon>Debaryomycetaceae</taxon>
        <taxon>Spathaspora</taxon>
    </lineage>
</organism>
<dbReference type="CDD" id="cd22325">
    <property type="entry name" value="ERCC1_C-like"/>
    <property type="match status" value="1"/>
</dbReference>
<keyword evidence="5" id="KW-0234">DNA repair</keyword>
<keyword evidence="10" id="KW-1185">Reference proteome</keyword>
<dbReference type="InterPro" id="IPR047260">
    <property type="entry name" value="ERCC1-like_central_dom"/>
</dbReference>
<keyword evidence="3" id="KW-0227">DNA damage</keyword>
<dbReference type="GO" id="GO:0006312">
    <property type="term" value="P:mitotic recombination"/>
    <property type="evidence" value="ECO:0007669"/>
    <property type="project" value="TreeGrafter"/>
</dbReference>
<evidence type="ECO:0000256" key="6">
    <source>
        <dbReference type="ARBA" id="ARBA00023242"/>
    </source>
</evidence>
<comment type="subcellular location">
    <subcellularLocation>
        <location evidence="1">Nucleus</location>
    </subcellularLocation>
</comment>
<name>A0A8J5UJC7_9ASCO</name>